<dbReference type="EMBL" id="ACPB03001654">
    <property type="status" value="NOT_ANNOTATED_CDS"/>
    <property type="molecule type" value="Genomic_DNA"/>
</dbReference>
<dbReference type="HOGENOM" id="CLU_2906878_0_0_1"/>
<sequence length="62" mass="6960">MYGINRFSKSFDSVRHTGLEFEMGREVRPLKRPLKIKVTVPRADCLVCIPPEPSVSKTGTLA</sequence>
<organism evidence="1 2">
    <name type="scientific">Rhodnius prolixus</name>
    <name type="common">Triatomid bug</name>
    <dbReference type="NCBI Taxonomy" id="13249"/>
    <lineage>
        <taxon>Eukaryota</taxon>
        <taxon>Metazoa</taxon>
        <taxon>Ecdysozoa</taxon>
        <taxon>Arthropoda</taxon>
        <taxon>Hexapoda</taxon>
        <taxon>Insecta</taxon>
        <taxon>Pterygota</taxon>
        <taxon>Neoptera</taxon>
        <taxon>Paraneoptera</taxon>
        <taxon>Hemiptera</taxon>
        <taxon>Heteroptera</taxon>
        <taxon>Panheteroptera</taxon>
        <taxon>Cimicomorpha</taxon>
        <taxon>Reduviidae</taxon>
        <taxon>Triatominae</taxon>
        <taxon>Rhodnius</taxon>
    </lineage>
</organism>
<dbReference type="AlphaFoldDB" id="T1IFF2"/>
<evidence type="ECO:0000313" key="2">
    <source>
        <dbReference type="Proteomes" id="UP000015103"/>
    </source>
</evidence>
<name>T1IFF2_RHOPR</name>
<dbReference type="EMBL" id="ACPB03001655">
    <property type="status" value="NOT_ANNOTATED_CDS"/>
    <property type="molecule type" value="Genomic_DNA"/>
</dbReference>
<dbReference type="Proteomes" id="UP000015103">
    <property type="component" value="Unassembled WGS sequence"/>
</dbReference>
<proteinExistence type="predicted"/>
<evidence type="ECO:0000313" key="1">
    <source>
        <dbReference type="EnsemblMetazoa" id="RPRC015021-PA"/>
    </source>
</evidence>
<accession>T1IFF2</accession>
<protein>
    <submittedName>
        <fullName evidence="1">Uncharacterized protein</fullName>
    </submittedName>
</protein>
<reference evidence="1" key="1">
    <citation type="submission" date="2015-05" db="UniProtKB">
        <authorList>
            <consortium name="EnsemblMetazoa"/>
        </authorList>
    </citation>
    <scope>IDENTIFICATION</scope>
</reference>
<dbReference type="VEuPathDB" id="VectorBase:RPRC015021"/>
<dbReference type="InParanoid" id="T1IFF2"/>
<dbReference type="EnsemblMetazoa" id="RPRC015021-RA">
    <property type="protein sequence ID" value="RPRC015021-PA"/>
    <property type="gene ID" value="RPRC015021"/>
</dbReference>
<keyword evidence="2" id="KW-1185">Reference proteome</keyword>